<feature type="compositionally biased region" description="Basic and acidic residues" evidence="1">
    <location>
        <begin position="389"/>
        <end position="406"/>
    </location>
</feature>
<keyword evidence="3" id="KW-1185">Reference proteome</keyword>
<sequence>MANSAPNVQHNFSPEEDLGLEVSKSLSSLSVLDVIEEPSIQSNDAAMVAARALGFKGFDAAQAAPADVQTQAAIRLRGKLRSKELAQLRQLVEGDERFARLLERHCKAIHELIALGNPAPVLAVLAGLVWSSLSIAWELDTSHMPKARMKNEIEQLKVKLQKVMDNFSESRMCYLKYLVRSCYWHPRGVPPNSMQQSDDADLEGSGDWADLLRPRQAEADEALRVGFSILGEPTLVPSKGIAVGTEPSFDAAVQSDGPLLDEEALSVLSARDAARITGFLRGLRDTRSGFDATTVEALLRLLKSLPAPDGPKILSIRSAAVDRDEGTKDSSSTEKKKSKNKPNKSTPKDKKHRKASSSSDTDRKSKKQKKVAEVSSSEEDRNMKKHRKPVEADSEKKEDDKPYLDTVPEHIREAAVERLYPAYLPVTEKLEVLQFENAPKEAAGEGKC</sequence>
<proteinExistence type="predicted"/>
<dbReference type="AlphaFoldDB" id="A0A1Q9F1X7"/>
<evidence type="ECO:0000256" key="1">
    <source>
        <dbReference type="SAM" id="MobiDB-lite"/>
    </source>
</evidence>
<protein>
    <submittedName>
        <fullName evidence="2">Uncharacterized protein</fullName>
    </submittedName>
</protein>
<reference evidence="2 3" key="1">
    <citation type="submission" date="2016-02" db="EMBL/GenBank/DDBJ databases">
        <title>Genome analysis of coral dinoflagellate symbionts highlights evolutionary adaptations to a symbiotic lifestyle.</title>
        <authorList>
            <person name="Aranda M."/>
            <person name="Li Y."/>
            <person name="Liew Y.J."/>
            <person name="Baumgarten S."/>
            <person name="Simakov O."/>
            <person name="Wilson M."/>
            <person name="Piel J."/>
            <person name="Ashoor H."/>
            <person name="Bougouffa S."/>
            <person name="Bajic V.B."/>
            <person name="Ryu T."/>
            <person name="Ravasi T."/>
            <person name="Bayer T."/>
            <person name="Micklem G."/>
            <person name="Kim H."/>
            <person name="Bhak J."/>
            <person name="Lajeunesse T.C."/>
            <person name="Voolstra C.R."/>
        </authorList>
    </citation>
    <scope>NUCLEOTIDE SEQUENCE [LARGE SCALE GENOMIC DNA]</scope>
    <source>
        <strain evidence="2 3">CCMP2467</strain>
    </source>
</reference>
<dbReference type="OrthoDB" id="10522833at2759"/>
<name>A0A1Q9F1X7_SYMMI</name>
<accession>A0A1Q9F1X7</accession>
<evidence type="ECO:0000313" key="2">
    <source>
        <dbReference type="EMBL" id="OLQ13696.1"/>
    </source>
</evidence>
<feature type="compositionally biased region" description="Basic and acidic residues" evidence="1">
    <location>
        <begin position="320"/>
        <end position="335"/>
    </location>
</feature>
<dbReference type="EMBL" id="LSRX01000025">
    <property type="protein sequence ID" value="OLQ13696.1"/>
    <property type="molecule type" value="Genomic_DNA"/>
</dbReference>
<gene>
    <name evidence="2" type="ORF">AK812_SmicGene2323</name>
</gene>
<evidence type="ECO:0000313" key="3">
    <source>
        <dbReference type="Proteomes" id="UP000186817"/>
    </source>
</evidence>
<organism evidence="2 3">
    <name type="scientific">Symbiodinium microadriaticum</name>
    <name type="common">Dinoflagellate</name>
    <name type="synonym">Zooxanthella microadriatica</name>
    <dbReference type="NCBI Taxonomy" id="2951"/>
    <lineage>
        <taxon>Eukaryota</taxon>
        <taxon>Sar</taxon>
        <taxon>Alveolata</taxon>
        <taxon>Dinophyceae</taxon>
        <taxon>Suessiales</taxon>
        <taxon>Symbiodiniaceae</taxon>
        <taxon>Symbiodinium</taxon>
    </lineage>
</organism>
<feature type="region of interest" description="Disordered" evidence="1">
    <location>
        <begin position="316"/>
        <end position="406"/>
    </location>
</feature>
<dbReference type="Proteomes" id="UP000186817">
    <property type="component" value="Unassembled WGS sequence"/>
</dbReference>
<comment type="caution">
    <text evidence="2">The sequence shown here is derived from an EMBL/GenBank/DDBJ whole genome shotgun (WGS) entry which is preliminary data.</text>
</comment>